<dbReference type="Pfam" id="PF03443">
    <property type="entry name" value="AA9"/>
    <property type="match status" value="1"/>
</dbReference>
<evidence type="ECO:0000256" key="3">
    <source>
        <dbReference type="ARBA" id="ARBA00022525"/>
    </source>
</evidence>
<sequence length="315" mass="32362">MSPMTKTSALLGFLASVAKVSAHGFVQGIDVDGTYYTGYLVTQYPYETDPPASIGWAETATDLGYVAPDAYASGDIICHKSATNAELSATVEAGKTVTMFWNTWPESHHGPVIDYMALCDGNCSTVDKTTLEFVKIAESGLISDTTSPGTWASDNLISNNNSWAITIPSTLTPGNYVLRHEIIALHSAGSTDGAQNYPQCINLEVTGSGTASPAGTLGESLYTETDPGILVNIYTTGLTYTIPGPTLWSGGSSGSTTSVAAVASSTQAAVVTSSASTSVPTTLATVVKSSSSVAVTSTSSAVETGAQGDDDSCES</sequence>
<organism evidence="9 10">
    <name type="scientific">Mollisia scopiformis</name>
    <name type="common">Conifer needle endophyte fungus</name>
    <name type="synonym">Phialocephala scopiformis</name>
    <dbReference type="NCBI Taxonomy" id="149040"/>
    <lineage>
        <taxon>Eukaryota</taxon>
        <taxon>Fungi</taxon>
        <taxon>Dikarya</taxon>
        <taxon>Ascomycota</taxon>
        <taxon>Pezizomycotina</taxon>
        <taxon>Leotiomycetes</taxon>
        <taxon>Helotiales</taxon>
        <taxon>Mollisiaceae</taxon>
        <taxon>Mollisia</taxon>
    </lineage>
</organism>
<dbReference type="InterPro" id="IPR005103">
    <property type="entry name" value="AA9_LPMO"/>
</dbReference>
<dbReference type="OrthoDB" id="4849160at2759"/>
<evidence type="ECO:0000313" key="9">
    <source>
        <dbReference type="EMBL" id="KUJ23830.1"/>
    </source>
</evidence>
<dbReference type="GO" id="GO:0005576">
    <property type="term" value="C:extracellular region"/>
    <property type="evidence" value="ECO:0007669"/>
    <property type="project" value="UniProtKB-SubCell"/>
</dbReference>
<proteinExistence type="predicted"/>
<evidence type="ECO:0000256" key="2">
    <source>
        <dbReference type="ARBA" id="ARBA00004613"/>
    </source>
</evidence>
<comment type="subcellular location">
    <subcellularLocation>
        <location evidence="2">Secreted</location>
    </subcellularLocation>
</comment>
<dbReference type="Proteomes" id="UP000070700">
    <property type="component" value="Unassembled WGS sequence"/>
</dbReference>
<name>A0A194XU32_MOLSC</name>
<accession>A0A194XU32</accession>
<keyword evidence="3" id="KW-0964">Secreted</keyword>
<evidence type="ECO:0000256" key="1">
    <source>
        <dbReference type="ARBA" id="ARBA00001973"/>
    </source>
</evidence>
<dbReference type="RefSeq" id="XP_018078185.1">
    <property type="nucleotide sequence ID" value="XM_018218003.1"/>
</dbReference>
<keyword evidence="5" id="KW-0325">Glycoprotein</keyword>
<evidence type="ECO:0000313" key="10">
    <source>
        <dbReference type="Proteomes" id="UP000070700"/>
    </source>
</evidence>
<feature type="signal peptide" evidence="7">
    <location>
        <begin position="1"/>
        <end position="22"/>
    </location>
</feature>
<keyword evidence="7" id="KW-0732">Signal</keyword>
<gene>
    <name evidence="9" type="ORF">LY89DRAFT_712823</name>
</gene>
<keyword evidence="10" id="KW-1185">Reference proteome</keyword>
<dbReference type="STRING" id="149040.A0A194XU32"/>
<evidence type="ECO:0000256" key="5">
    <source>
        <dbReference type="ARBA" id="ARBA00023180"/>
    </source>
</evidence>
<dbReference type="GeneID" id="28827729"/>
<dbReference type="EMBL" id="KQ947404">
    <property type="protein sequence ID" value="KUJ23830.1"/>
    <property type="molecule type" value="Genomic_DNA"/>
</dbReference>
<feature type="region of interest" description="Disordered" evidence="6">
    <location>
        <begin position="295"/>
        <end position="315"/>
    </location>
</feature>
<evidence type="ECO:0000256" key="6">
    <source>
        <dbReference type="SAM" id="MobiDB-lite"/>
    </source>
</evidence>
<dbReference type="PANTHER" id="PTHR33353:SF34">
    <property type="entry name" value="ENDO-BETA-1,4-GLUCANASE D"/>
    <property type="match status" value="1"/>
</dbReference>
<dbReference type="PANTHER" id="PTHR33353">
    <property type="entry name" value="PUTATIVE (AFU_ORTHOLOGUE AFUA_1G12560)-RELATED"/>
    <property type="match status" value="1"/>
</dbReference>
<dbReference type="Gene3D" id="2.70.50.70">
    <property type="match status" value="1"/>
</dbReference>
<dbReference type="KEGG" id="psco:LY89DRAFT_712823"/>
<dbReference type="CDD" id="cd21175">
    <property type="entry name" value="LPMO_AA9"/>
    <property type="match status" value="1"/>
</dbReference>
<evidence type="ECO:0000259" key="8">
    <source>
        <dbReference type="Pfam" id="PF03443"/>
    </source>
</evidence>
<protein>
    <recommendedName>
        <fullName evidence="8">Auxiliary Activity family 9 catalytic domain-containing protein</fullName>
    </recommendedName>
</protein>
<feature type="chain" id="PRO_5008268603" description="Auxiliary Activity family 9 catalytic domain-containing protein" evidence="7">
    <location>
        <begin position="23"/>
        <end position="315"/>
    </location>
</feature>
<evidence type="ECO:0000256" key="7">
    <source>
        <dbReference type="SAM" id="SignalP"/>
    </source>
</evidence>
<dbReference type="InterPro" id="IPR049892">
    <property type="entry name" value="AA9"/>
</dbReference>
<keyword evidence="4" id="KW-1015">Disulfide bond</keyword>
<dbReference type="InParanoid" id="A0A194XU32"/>
<reference evidence="9 10" key="1">
    <citation type="submission" date="2015-10" db="EMBL/GenBank/DDBJ databases">
        <title>Full genome of DAOMC 229536 Phialocephala scopiformis, a fungal endophyte of spruce producing the potent anti-insectan compound rugulosin.</title>
        <authorList>
            <consortium name="DOE Joint Genome Institute"/>
            <person name="Walker A.K."/>
            <person name="Frasz S.L."/>
            <person name="Seifert K.A."/>
            <person name="Miller J.D."/>
            <person name="Mondo S.J."/>
            <person name="Labutti K."/>
            <person name="Lipzen A."/>
            <person name="Dockter R."/>
            <person name="Kennedy M."/>
            <person name="Grigoriev I.V."/>
            <person name="Spatafora J.W."/>
        </authorList>
    </citation>
    <scope>NUCLEOTIDE SEQUENCE [LARGE SCALE GENOMIC DNA]</scope>
    <source>
        <strain evidence="9 10">CBS 120377</strain>
    </source>
</reference>
<evidence type="ECO:0000256" key="4">
    <source>
        <dbReference type="ARBA" id="ARBA00023157"/>
    </source>
</evidence>
<dbReference type="AlphaFoldDB" id="A0A194XU32"/>
<comment type="cofactor">
    <cofactor evidence="1">
        <name>Cu(2+)</name>
        <dbReference type="ChEBI" id="CHEBI:29036"/>
    </cofactor>
</comment>
<feature type="domain" description="Auxiliary Activity family 9 catalytic" evidence="8">
    <location>
        <begin position="23"/>
        <end position="236"/>
    </location>
</feature>